<comment type="caution">
    <text evidence="8">The sequence shown here is derived from an EMBL/GenBank/DDBJ whole genome shotgun (WGS) entry which is preliminary data.</text>
</comment>
<dbReference type="InterPro" id="IPR007593">
    <property type="entry name" value="CD225/Dispanin_fam"/>
</dbReference>
<dbReference type="PANTHER" id="PTHR14948:SF46">
    <property type="entry name" value="DISPANIN SUBFAMILY A MEMBER 2B-LIKE-RELATED"/>
    <property type="match status" value="1"/>
</dbReference>
<evidence type="ECO:0000256" key="4">
    <source>
        <dbReference type="ARBA" id="ARBA00022989"/>
    </source>
</evidence>
<evidence type="ECO:0000256" key="3">
    <source>
        <dbReference type="ARBA" id="ARBA00022692"/>
    </source>
</evidence>
<protein>
    <recommendedName>
        <fullName evidence="10">Proline-rich transmembrane protein 1</fullName>
    </recommendedName>
</protein>
<dbReference type="EMBL" id="JAIPUX010000035">
    <property type="protein sequence ID" value="KAH0631376.1"/>
    <property type="molecule type" value="Genomic_DNA"/>
</dbReference>
<evidence type="ECO:0000256" key="1">
    <source>
        <dbReference type="ARBA" id="ARBA00004370"/>
    </source>
</evidence>
<feature type="transmembrane region" description="Helical" evidence="7">
    <location>
        <begin position="133"/>
        <end position="156"/>
    </location>
</feature>
<keyword evidence="3 7" id="KW-0812">Transmembrane</keyword>
<evidence type="ECO:0000313" key="9">
    <source>
        <dbReference type="Proteomes" id="UP000826234"/>
    </source>
</evidence>
<comment type="subcellular location">
    <subcellularLocation>
        <location evidence="1">Membrane</location>
    </subcellularLocation>
</comment>
<evidence type="ECO:0000256" key="7">
    <source>
        <dbReference type="SAM" id="Phobius"/>
    </source>
</evidence>
<feature type="region of interest" description="Disordered" evidence="6">
    <location>
        <begin position="1"/>
        <end position="30"/>
    </location>
</feature>
<evidence type="ECO:0008006" key="10">
    <source>
        <dbReference type="Google" id="ProtNLM"/>
    </source>
</evidence>
<gene>
    <name evidence="8" type="ORF">JD844_005675</name>
</gene>
<dbReference type="Pfam" id="PF04505">
    <property type="entry name" value="CD225"/>
    <property type="match status" value="1"/>
</dbReference>
<reference evidence="8 9" key="1">
    <citation type="journal article" date="2022" name="Gigascience">
        <title>A chromosome-level genome assembly and annotation of the desert horned lizard, Phrynosoma platyrhinos, provides insight into chromosomal rearrangements among reptiles.</title>
        <authorList>
            <person name="Koochekian N."/>
            <person name="Ascanio A."/>
            <person name="Farleigh K."/>
            <person name="Card D.C."/>
            <person name="Schield D.R."/>
            <person name="Castoe T.A."/>
            <person name="Jezkova T."/>
        </authorList>
    </citation>
    <scope>NUCLEOTIDE SEQUENCE [LARGE SCALE GENOMIC DNA]</scope>
    <source>
        <strain evidence="8">NK-2021</strain>
    </source>
</reference>
<evidence type="ECO:0000256" key="6">
    <source>
        <dbReference type="SAM" id="MobiDB-lite"/>
    </source>
</evidence>
<evidence type="ECO:0000256" key="2">
    <source>
        <dbReference type="ARBA" id="ARBA00006843"/>
    </source>
</evidence>
<comment type="similarity">
    <text evidence="2">Belongs to the CD225/Dispanin family.</text>
</comment>
<dbReference type="InterPro" id="IPR051423">
    <property type="entry name" value="CD225/Dispanin"/>
</dbReference>
<evidence type="ECO:0000256" key="5">
    <source>
        <dbReference type="ARBA" id="ARBA00023136"/>
    </source>
</evidence>
<dbReference type="PANTHER" id="PTHR14948">
    <property type="entry name" value="NG5"/>
    <property type="match status" value="1"/>
</dbReference>
<dbReference type="Proteomes" id="UP000826234">
    <property type="component" value="Unassembled WGS sequence"/>
</dbReference>
<keyword evidence="9" id="KW-1185">Reference proteome</keyword>
<organism evidence="8 9">
    <name type="scientific">Phrynosoma platyrhinos</name>
    <name type="common">Desert horned lizard</name>
    <dbReference type="NCBI Taxonomy" id="52577"/>
    <lineage>
        <taxon>Eukaryota</taxon>
        <taxon>Metazoa</taxon>
        <taxon>Chordata</taxon>
        <taxon>Craniata</taxon>
        <taxon>Vertebrata</taxon>
        <taxon>Euteleostomi</taxon>
        <taxon>Lepidosauria</taxon>
        <taxon>Squamata</taxon>
        <taxon>Bifurcata</taxon>
        <taxon>Unidentata</taxon>
        <taxon>Episquamata</taxon>
        <taxon>Toxicofera</taxon>
        <taxon>Iguania</taxon>
        <taxon>Phrynosomatidae</taxon>
        <taxon>Phrynosomatinae</taxon>
        <taxon>Phrynosoma</taxon>
    </lineage>
</organism>
<keyword evidence="4 7" id="KW-1133">Transmembrane helix</keyword>
<accession>A0ABQ7TPM0</accession>
<feature type="compositionally biased region" description="Basic and acidic residues" evidence="6">
    <location>
        <begin position="1"/>
        <end position="11"/>
    </location>
</feature>
<sequence>MSNLKYEKLEDNVPAGEDPPNYKESAPLRSPVEPAVPMGYGATPPMPPQGQYPYGPSGTGYYQAPVLQLPQAGIIRYVQPTNEPDYLGYSIFTMLCCCLPLGIAAMIYSIQTREANHRGDAAAAQRNSRYARILAHTALGVGLVFLIVYIILMVILTKKIHEQPPPTGQ</sequence>
<keyword evidence="5 7" id="KW-0472">Membrane</keyword>
<feature type="transmembrane region" description="Helical" evidence="7">
    <location>
        <begin position="86"/>
        <end position="108"/>
    </location>
</feature>
<proteinExistence type="inferred from homology"/>
<name>A0ABQ7TPM0_PHRPL</name>
<evidence type="ECO:0000313" key="8">
    <source>
        <dbReference type="EMBL" id="KAH0631376.1"/>
    </source>
</evidence>